<evidence type="ECO:0000313" key="7">
    <source>
        <dbReference type="Proteomes" id="UP000075238"/>
    </source>
</evidence>
<dbReference type="PANTHER" id="PTHR33376:SF4">
    <property type="entry name" value="SIALIC ACID-BINDING PERIPLASMIC PROTEIN SIAP"/>
    <property type="match status" value="1"/>
</dbReference>
<dbReference type="GO" id="GO:0055085">
    <property type="term" value="P:transmembrane transport"/>
    <property type="evidence" value="ECO:0007669"/>
    <property type="project" value="InterPro"/>
</dbReference>
<dbReference type="RefSeq" id="WP_062801907.1">
    <property type="nucleotide sequence ID" value="NZ_CP014844.1"/>
</dbReference>
<evidence type="ECO:0000256" key="5">
    <source>
        <dbReference type="SAM" id="SignalP"/>
    </source>
</evidence>
<dbReference type="InterPro" id="IPR004682">
    <property type="entry name" value="TRAP_DctP"/>
</dbReference>
<evidence type="ECO:0000256" key="2">
    <source>
        <dbReference type="ARBA" id="ARBA00009023"/>
    </source>
</evidence>
<name>A0A142JPI8_9BURK</name>
<dbReference type="KEGG" id="cnan:A2G96_20745"/>
<dbReference type="InterPro" id="IPR038404">
    <property type="entry name" value="TRAP_DctP_sf"/>
</dbReference>
<comment type="similarity">
    <text evidence="2">Belongs to the bacterial solute-binding protein 7 family.</text>
</comment>
<organism evidence="6 7">
    <name type="scientific">Cupriavidus nantongensis</name>
    <dbReference type="NCBI Taxonomy" id="1796606"/>
    <lineage>
        <taxon>Bacteria</taxon>
        <taxon>Pseudomonadati</taxon>
        <taxon>Pseudomonadota</taxon>
        <taxon>Betaproteobacteria</taxon>
        <taxon>Burkholderiales</taxon>
        <taxon>Burkholderiaceae</taxon>
        <taxon>Cupriavidus</taxon>
    </lineage>
</organism>
<accession>A0A142JPI8</accession>
<evidence type="ECO:0000256" key="1">
    <source>
        <dbReference type="ARBA" id="ARBA00004196"/>
    </source>
</evidence>
<feature type="signal peptide" evidence="5">
    <location>
        <begin position="1"/>
        <end position="27"/>
    </location>
</feature>
<dbReference type="Gene3D" id="3.40.190.170">
    <property type="entry name" value="Bacterial extracellular solute-binding protein, family 7"/>
    <property type="match status" value="1"/>
</dbReference>
<dbReference type="Proteomes" id="UP000075238">
    <property type="component" value="Chromosome 1"/>
</dbReference>
<dbReference type="NCBIfam" id="NF037995">
    <property type="entry name" value="TRAP_S1"/>
    <property type="match status" value="1"/>
</dbReference>
<feature type="chain" id="PRO_5007498509" evidence="5">
    <location>
        <begin position="28"/>
        <end position="339"/>
    </location>
</feature>
<dbReference type="InterPro" id="IPR018389">
    <property type="entry name" value="DctP_fam"/>
</dbReference>
<dbReference type="Pfam" id="PF03480">
    <property type="entry name" value="DctP"/>
    <property type="match status" value="1"/>
</dbReference>
<dbReference type="STRING" id="1796606.A2G96_20745"/>
<proteinExistence type="inferred from homology"/>
<sequence length="339" mass="36719">MAVLLTRRRFGALAAGTLAMTLPAAHALAQAATIRLKYGTSFPADHPGTLRIQQAAVAIRQDTGGKVDLQVYPNSQLGSEPDMIAQVRTGAMDFMSTAGTNLQTLVPTAGINGVAFAFKDYATVWAAMDGDVGAYVRAALGKVNLHVFDKCLDNGYRNITSASRPINTPADLKGFKVRVPGIPLWISMFKTLGASPTAIPFGELYSALQTRVVDGQENPLALIRSAKLYEVQKFCALTGHTWDGHFIFGNAKKFRALPAEVQAAITTHFTAAALKQREDIARLNTDAQAELSRLGIVFNQPDPAPFRALLEGAGFYTEWKKRYGDEAWSKLEKYAGRLA</sequence>
<reference evidence="6 7" key="1">
    <citation type="submission" date="2016-03" db="EMBL/GenBank/DDBJ databases">
        <title>Complete genome sequence of a novel chlorpyrifos degrading bacterium, Cupriavidus nantongensis sp. X1.</title>
        <authorList>
            <person name="Fang L."/>
        </authorList>
    </citation>
    <scope>NUCLEOTIDE SEQUENCE [LARGE SCALE GENOMIC DNA]</scope>
    <source>
        <strain evidence="6 7">X1</strain>
    </source>
</reference>
<dbReference type="OrthoDB" id="9794826at2"/>
<evidence type="ECO:0000256" key="3">
    <source>
        <dbReference type="ARBA" id="ARBA00022448"/>
    </source>
</evidence>
<keyword evidence="3" id="KW-0813">Transport</keyword>
<dbReference type="NCBIfam" id="TIGR00787">
    <property type="entry name" value="dctP"/>
    <property type="match status" value="1"/>
</dbReference>
<keyword evidence="4 5" id="KW-0732">Signal</keyword>
<keyword evidence="7" id="KW-1185">Reference proteome</keyword>
<dbReference type="PIRSF" id="PIRSF006470">
    <property type="entry name" value="DctB"/>
    <property type="match status" value="1"/>
</dbReference>
<dbReference type="PANTHER" id="PTHR33376">
    <property type="match status" value="1"/>
</dbReference>
<evidence type="ECO:0000313" key="6">
    <source>
        <dbReference type="EMBL" id="AMR80000.1"/>
    </source>
</evidence>
<protein>
    <submittedName>
        <fullName evidence="6">ABC transporter substrate-binding protein</fullName>
    </submittedName>
</protein>
<dbReference type="EMBL" id="CP014844">
    <property type="protein sequence ID" value="AMR80000.1"/>
    <property type="molecule type" value="Genomic_DNA"/>
</dbReference>
<comment type="subcellular location">
    <subcellularLocation>
        <location evidence="1">Cell envelope</location>
    </subcellularLocation>
</comment>
<gene>
    <name evidence="6" type="ORF">A2G96_20745</name>
</gene>
<dbReference type="CDD" id="cd13603">
    <property type="entry name" value="PBP2_TRAP_Siap_TeaA_like"/>
    <property type="match status" value="1"/>
</dbReference>
<evidence type="ECO:0000256" key="4">
    <source>
        <dbReference type="ARBA" id="ARBA00022729"/>
    </source>
</evidence>
<dbReference type="AlphaFoldDB" id="A0A142JPI8"/>
<dbReference type="GO" id="GO:0030288">
    <property type="term" value="C:outer membrane-bounded periplasmic space"/>
    <property type="evidence" value="ECO:0007669"/>
    <property type="project" value="InterPro"/>
</dbReference>